<keyword evidence="2" id="KW-1185">Reference proteome</keyword>
<gene>
    <name evidence="1" type="ORF">SAMN04488085_103300</name>
</gene>
<evidence type="ECO:0000313" key="2">
    <source>
        <dbReference type="Proteomes" id="UP000199152"/>
    </source>
</evidence>
<dbReference type="Proteomes" id="UP000199152">
    <property type="component" value="Unassembled WGS sequence"/>
</dbReference>
<dbReference type="EMBL" id="FOSW01000003">
    <property type="protein sequence ID" value="SFK74947.1"/>
    <property type="molecule type" value="Genomic_DNA"/>
</dbReference>
<name>A0A1I4C3G5_9ACTN</name>
<proteinExistence type="predicted"/>
<reference evidence="1 2" key="1">
    <citation type="submission" date="2016-10" db="EMBL/GenBank/DDBJ databases">
        <authorList>
            <person name="de Groot N.N."/>
        </authorList>
    </citation>
    <scope>NUCLEOTIDE SEQUENCE [LARGE SCALE GENOMIC DNA]</scope>
    <source>
        <strain evidence="1 2">DSM 45317</strain>
    </source>
</reference>
<evidence type="ECO:0000313" key="1">
    <source>
        <dbReference type="EMBL" id="SFK74947.1"/>
    </source>
</evidence>
<protein>
    <submittedName>
        <fullName evidence="1">Uncharacterized protein</fullName>
    </submittedName>
</protein>
<dbReference type="InParanoid" id="A0A1I4C3G5"/>
<dbReference type="AlphaFoldDB" id="A0A1I4C3G5"/>
<dbReference type="RefSeq" id="WP_281245406.1">
    <property type="nucleotide sequence ID" value="NZ_FOSW01000003.1"/>
</dbReference>
<accession>A0A1I4C3G5</accession>
<organism evidence="1 2">
    <name type="scientific">Geodermatophilus ruber</name>
    <dbReference type="NCBI Taxonomy" id="504800"/>
    <lineage>
        <taxon>Bacteria</taxon>
        <taxon>Bacillati</taxon>
        <taxon>Actinomycetota</taxon>
        <taxon>Actinomycetes</taxon>
        <taxon>Geodermatophilales</taxon>
        <taxon>Geodermatophilaceae</taxon>
        <taxon>Geodermatophilus</taxon>
    </lineage>
</organism>
<sequence length="42" mass="4478">MIHQAAPHELRTTWTVAGLLAEIEQLAGQVADAPWIGARVVG</sequence>